<reference evidence="1" key="1">
    <citation type="submission" date="2023-06" db="EMBL/GenBank/DDBJ databases">
        <title>Genomic analysis of the entomopathogenic nematode Steinernema hermaphroditum.</title>
        <authorList>
            <person name="Schwarz E.M."/>
            <person name="Heppert J.K."/>
            <person name="Baniya A."/>
            <person name="Schwartz H.T."/>
            <person name="Tan C.-H."/>
            <person name="Antoshechkin I."/>
            <person name="Sternberg P.W."/>
            <person name="Goodrich-Blair H."/>
            <person name="Dillman A.R."/>
        </authorList>
    </citation>
    <scope>NUCLEOTIDE SEQUENCE</scope>
    <source>
        <strain evidence="1">PS9179</strain>
        <tissue evidence="1">Whole animal</tissue>
    </source>
</reference>
<accession>A0AA39MAE9</accession>
<protein>
    <submittedName>
        <fullName evidence="1">Uncharacterized protein</fullName>
    </submittedName>
</protein>
<name>A0AA39MAE9_9BILA</name>
<dbReference type="AlphaFoldDB" id="A0AA39MAE9"/>
<sequence length="68" mass="8038">MVKPTTETLSHLLVISQQKHRTWQKKSNNDHLRRMIFLSGIIQQVNKVLKTQRPAKKPAFEIYKDPIE</sequence>
<organism evidence="1 2">
    <name type="scientific">Steinernema hermaphroditum</name>
    <dbReference type="NCBI Taxonomy" id="289476"/>
    <lineage>
        <taxon>Eukaryota</taxon>
        <taxon>Metazoa</taxon>
        <taxon>Ecdysozoa</taxon>
        <taxon>Nematoda</taxon>
        <taxon>Chromadorea</taxon>
        <taxon>Rhabditida</taxon>
        <taxon>Tylenchina</taxon>
        <taxon>Panagrolaimomorpha</taxon>
        <taxon>Strongyloidoidea</taxon>
        <taxon>Steinernematidae</taxon>
        <taxon>Steinernema</taxon>
    </lineage>
</organism>
<comment type="caution">
    <text evidence="1">The sequence shown here is derived from an EMBL/GenBank/DDBJ whole genome shotgun (WGS) entry which is preliminary data.</text>
</comment>
<keyword evidence="2" id="KW-1185">Reference proteome</keyword>
<dbReference type="EMBL" id="JAUCMV010000001">
    <property type="protein sequence ID" value="KAK0426439.1"/>
    <property type="molecule type" value="Genomic_DNA"/>
</dbReference>
<evidence type="ECO:0000313" key="2">
    <source>
        <dbReference type="Proteomes" id="UP001175271"/>
    </source>
</evidence>
<evidence type="ECO:0000313" key="1">
    <source>
        <dbReference type="EMBL" id="KAK0426439.1"/>
    </source>
</evidence>
<proteinExistence type="predicted"/>
<gene>
    <name evidence="1" type="ORF">QR680_009712</name>
</gene>
<dbReference type="Proteomes" id="UP001175271">
    <property type="component" value="Unassembled WGS sequence"/>
</dbReference>